<dbReference type="AlphaFoldDB" id="A0A1F5YRQ2"/>
<dbReference type="Pfam" id="PF00072">
    <property type="entry name" value="Response_reg"/>
    <property type="match status" value="1"/>
</dbReference>
<dbReference type="PROSITE" id="PS50110">
    <property type="entry name" value="RESPONSE_REGULATORY"/>
    <property type="match status" value="1"/>
</dbReference>
<dbReference type="SUPFAM" id="SSF52172">
    <property type="entry name" value="CheY-like"/>
    <property type="match status" value="1"/>
</dbReference>
<gene>
    <name evidence="4" type="ORF">A2W14_07340</name>
</gene>
<sequence length="124" mass="14252">MNNILIIEDDPYVQRLYQRIFSHQKYNVEIAGSGREGLQKAHSFKPNLIFLDIMMPEMNGFDVLKALKENPDTKNIPVFMLTNFGQEENIKKAMEMGAEGILIKSDVPPDKLLKITEENLEKVK</sequence>
<dbReference type="EMBL" id="MFJA01000050">
    <property type="protein sequence ID" value="OGG02806.1"/>
    <property type="molecule type" value="Genomic_DNA"/>
</dbReference>
<dbReference type="PANTHER" id="PTHR44591">
    <property type="entry name" value="STRESS RESPONSE REGULATOR PROTEIN 1"/>
    <property type="match status" value="1"/>
</dbReference>
<keyword evidence="1 2" id="KW-0597">Phosphoprotein</keyword>
<accession>A0A1F5YRQ2</accession>
<comment type="caution">
    <text evidence="4">The sequence shown here is derived from an EMBL/GenBank/DDBJ whole genome shotgun (WGS) entry which is preliminary data.</text>
</comment>
<dbReference type="GO" id="GO:0000160">
    <property type="term" value="P:phosphorelay signal transduction system"/>
    <property type="evidence" value="ECO:0007669"/>
    <property type="project" value="InterPro"/>
</dbReference>
<dbReference type="InterPro" id="IPR011006">
    <property type="entry name" value="CheY-like_superfamily"/>
</dbReference>
<dbReference type="Gene3D" id="3.40.50.2300">
    <property type="match status" value="1"/>
</dbReference>
<dbReference type="SMART" id="SM00448">
    <property type="entry name" value="REC"/>
    <property type="match status" value="1"/>
</dbReference>
<proteinExistence type="predicted"/>
<evidence type="ECO:0000313" key="5">
    <source>
        <dbReference type="Proteomes" id="UP000176665"/>
    </source>
</evidence>
<dbReference type="InterPro" id="IPR050595">
    <property type="entry name" value="Bact_response_regulator"/>
</dbReference>
<dbReference type="InterPro" id="IPR001789">
    <property type="entry name" value="Sig_transdc_resp-reg_receiver"/>
</dbReference>
<feature type="domain" description="Response regulatory" evidence="3">
    <location>
        <begin position="3"/>
        <end position="119"/>
    </location>
</feature>
<feature type="modified residue" description="4-aspartylphosphate" evidence="2">
    <location>
        <position position="52"/>
    </location>
</feature>
<evidence type="ECO:0000313" key="4">
    <source>
        <dbReference type="EMBL" id="OGG02806.1"/>
    </source>
</evidence>
<protein>
    <recommendedName>
        <fullName evidence="3">Response regulatory domain-containing protein</fullName>
    </recommendedName>
</protein>
<dbReference type="PANTHER" id="PTHR44591:SF23">
    <property type="entry name" value="CHEY SUBFAMILY"/>
    <property type="match status" value="1"/>
</dbReference>
<evidence type="ECO:0000256" key="1">
    <source>
        <dbReference type="ARBA" id="ARBA00022553"/>
    </source>
</evidence>
<reference evidence="4 5" key="1">
    <citation type="journal article" date="2016" name="Nat. Commun.">
        <title>Thousands of microbial genomes shed light on interconnected biogeochemical processes in an aquifer system.</title>
        <authorList>
            <person name="Anantharaman K."/>
            <person name="Brown C.T."/>
            <person name="Hug L.A."/>
            <person name="Sharon I."/>
            <person name="Castelle C.J."/>
            <person name="Probst A.J."/>
            <person name="Thomas B.C."/>
            <person name="Singh A."/>
            <person name="Wilkins M.J."/>
            <person name="Karaoz U."/>
            <person name="Brodie E.L."/>
            <person name="Williams K.H."/>
            <person name="Hubbard S.S."/>
            <person name="Banfield J.F."/>
        </authorList>
    </citation>
    <scope>NUCLEOTIDE SEQUENCE [LARGE SCALE GENOMIC DNA]</scope>
</reference>
<organism evidence="4 5">
    <name type="scientific">Candidatus Gottesmanbacteria bacterium RBG_16_37_8</name>
    <dbReference type="NCBI Taxonomy" id="1798371"/>
    <lineage>
        <taxon>Bacteria</taxon>
        <taxon>Candidatus Gottesmaniibacteriota</taxon>
    </lineage>
</organism>
<evidence type="ECO:0000256" key="2">
    <source>
        <dbReference type="PROSITE-ProRule" id="PRU00169"/>
    </source>
</evidence>
<dbReference type="Proteomes" id="UP000176665">
    <property type="component" value="Unassembled WGS sequence"/>
</dbReference>
<name>A0A1F5YRQ2_9BACT</name>
<dbReference type="STRING" id="1798371.A2W14_07340"/>
<evidence type="ECO:0000259" key="3">
    <source>
        <dbReference type="PROSITE" id="PS50110"/>
    </source>
</evidence>